<organism evidence="2 3">
    <name type="scientific">Campylobacter gastrosuis</name>
    <dbReference type="NCBI Taxonomy" id="2974576"/>
    <lineage>
        <taxon>Bacteria</taxon>
        <taxon>Pseudomonadati</taxon>
        <taxon>Campylobacterota</taxon>
        <taxon>Epsilonproteobacteria</taxon>
        <taxon>Campylobacterales</taxon>
        <taxon>Campylobacteraceae</taxon>
        <taxon>Campylobacter</taxon>
    </lineage>
</organism>
<reference evidence="2" key="2">
    <citation type="journal article" date="2023" name="Microorganisms">
        <title>Isolation and Genomic Characteristics of Cat-Borne Campylobacter felis sp. nov. and Sheep-Borne Campylobacter ovis sp. nov.</title>
        <authorList>
            <person name="Wang H."/>
            <person name="Li Y."/>
            <person name="Gu Y."/>
            <person name="Zhou G."/>
            <person name="Chen X."/>
            <person name="Zhang X."/>
            <person name="Shao Z."/>
            <person name="Zhang J."/>
            <person name="Zhang M."/>
        </authorList>
    </citation>
    <scope>NUCLEOTIDE SEQUENCE</scope>
    <source>
        <strain evidence="2">PS10</strain>
    </source>
</reference>
<comment type="caution">
    <text evidence="2">The sequence shown here is derived from an EMBL/GenBank/DDBJ whole genome shotgun (WGS) entry which is preliminary data.</text>
</comment>
<evidence type="ECO:0000256" key="1">
    <source>
        <dbReference type="SAM" id="MobiDB-lite"/>
    </source>
</evidence>
<sequence>MNTYPTKPPMFLGPTRTTINPTQRSESEAGYIFARKKYTRDKSKYSLNYPSLTYDEFNILNEFFKTNQGEKFYFTHPIENIRKVCVFAMDELVANDDFSGHCSTKVELIEI</sequence>
<dbReference type="RefSeq" id="WP_284936818.1">
    <property type="nucleotide sequence ID" value="NZ_JANURM010000002.1"/>
</dbReference>
<evidence type="ECO:0000313" key="2">
    <source>
        <dbReference type="EMBL" id="MDL0088166.1"/>
    </source>
</evidence>
<dbReference type="EMBL" id="JANURM010000002">
    <property type="protein sequence ID" value="MDL0088166.1"/>
    <property type="molecule type" value="Genomic_DNA"/>
</dbReference>
<name>A0ABT7HML6_9BACT</name>
<feature type="region of interest" description="Disordered" evidence="1">
    <location>
        <begin position="1"/>
        <end position="22"/>
    </location>
</feature>
<evidence type="ECO:0000313" key="3">
    <source>
        <dbReference type="Proteomes" id="UP001173801"/>
    </source>
</evidence>
<protein>
    <submittedName>
        <fullName evidence="2">Uncharacterized protein</fullName>
    </submittedName>
</protein>
<dbReference type="Proteomes" id="UP001173801">
    <property type="component" value="Unassembled WGS sequence"/>
</dbReference>
<keyword evidence="3" id="KW-1185">Reference proteome</keyword>
<proteinExistence type="predicted"/>
<reference evidence="2" key="1">
    <citation type="submission" date="2022-08" db="EMBL/GenBank/DDBJ databases">
        <authorList>
            <person name="Wang H."/>
        </authorList>
    </citation>
    <scope>NUCLEOTIDE SEQUENCE</scope>
    <source>
        <strain evidence="2">PS10</strain>
    </source>
</reference>
<accession>A0ABT7HML6</accession>
<gene>
    <name evidence="2" type="ORF">NYG85_02080</name>
</gene>